<dbReference type="InterPro" id="IPR013786">
    <property type="entry name" value="AcylCoA_DH/ox_N"/>
</dbReference>
<dbReference type="InterPro" id="IPR036250">
    <property type="entry name" value="AcylCo_DH-like_C"/>
</dbReference>
<dbReference type="Gene3D" id="1.20.140.10">
    <property type="entry name" value="Butyryl-CoA Dehydrogenase, subunit A, domain 3"/>
    <property type="match status" value="1"/>
</dbReference>
<dbReference type="SUPFAM" id="SSF47203">
    <property type="entry name" value="Acyl-CoA dehydrogenase C-terminal domain-like"/>
    <property type="match status" value="1"/>
</dbReference>
<dbReference type="Gene3D" id="1.10.540.10">
    <property type="entry name" value="Acyl-CoA dehydrogenase/oxidase, N-terminal domain"/>
    <property type="match status" value="1"/>
</dbReference>
<accession>A0A2D3V0S9</accession>
<dbReference type="GO" id="GO:0020037">
    <property type="term" value="F:heme binding"/>
    <property type="evidence" value="ECO:0007669"/>
    <property type="project" value="InterPro"/>
</dbReference>
<dbReference type="GO" id="GO:0003995">
    <property type="term" value="F:acyl-CoA dehydrogenase activity"/>
    <property type="evidence" value="ECO:0007669"/>
    <property type="project" value="InterPro"/>
</dbReference>
<dbReference type="InterPro" id="IPR050741">
    <property type="entry name" value="Acyl-CoA_dehydrogenase"/>
</dbReference>
<keyword evidence="6" id="KW-0274">FAD</keyword>
<comment type="similarity">
    <text evidence="2">Belongs to the acyl-CoA dehydrogenase family.</text>
</comment>
<dbReference type="GO" id="GO:0005737">
    <property type="term" value="C:cytoplasm"/>
    <property type="evidence" value="ECO:0007669"/>
    <property type="project" value="TreeGrafter"/>
</dbReference>
<keyword evidence="4" id="KW-0285">Flavoprotein</keyword>
<keyword evidence="8" id="KW-0408">Iron</keyword>
<dbReference type="Pfam" id="PF02771">
    <property type="entry name" value="Acyl-CoA_dh_N"/>
    <property type="match status" value="1"/>
</dbReference>
<keyword evidence="5" id="KW-0479">Metal-binding</keyword>
<evidence type="ECO:0000313" key="11">
    <source>
        <dbReference type="Proteomes" id="UP000225277"/>
    </source>
</evidence>
<dbReference type="Gene3D" id="2.40.110.10">
    <property type="entry name" value="Butyryl-CoA Dehydrogenase, subunit A, domain 2"/>
    <property type="match status" value="1"/>
</dbReference>
<dbReference type="GO" id="GO:0033539">
    <property type="term" value="P:fatty acid beta-oxidation using acyl-CoA dehydrogenase"/>
    <property type="evidence" value="ECO:0007669"/>
    <property type="project" value="TreeGrafter"/>
</dbReference>
<dbReference type="SMART" id="SM01117">
    <property type="entry name" value="Cyt-b5"/>
    <property type="match status" value="1"/>
</dbReference>
<dbReference type="GeneID" id="35601325"/>
<dbReference type="Pfam" id="PF00173">
    <property type="entry name" value="Cyt-b5"/>
    <property type="match status" value="1"/>
</dbReference>
<evidence type="ECO:0000256" key="6">
    <source>
        <dbReference type="ARBA" id="ARBA00022827"/>
    </source>
</evidence>
<dbReference type="InterPro" id="IPR036400">
    <property type="entry name" value="Cyt_B5-like_heme/steroid_sf"/>
</dbReference>
<dbReference type="Pfam" id="PF02770">
    <property type="entry name" value="Acyl-CoA_dh_M"/>
    <property type="match status" value="1"/>
</dbReference>
<dbReference type="InterPro" id="IPR009075">
    <property type="entry name" value="AcylCo_DH/oxidase_C"/>
</dbReference>
<gene>
    <name evidence="10" type="ORF">RCC_06184</name>
</gene>
<evidence type="ECO:0000256" key="4">
    <source>
        <dbReference type="ARBA" id="ARBA00022630"/>
    </source>
</evidence>
<dbReference type="InterPro" id="IPR006091">
    <property type="entry name" value="Acyl-CoA_Oxase/DH_mid-dom"/>
</dbReference>
<dbReference type="InterPro" id="IPR001199">
    <property type="entry name" value="Cyt_B5-like_heme/steroid-bd"/>
</dbReference>
<evidence type="ECO:0000256" key="3">
    <source>
        <dbReference type="ARBA" id="ARBA00022617"/>
    </source>
</evidence>
<dbReference type="STRING" id="112498.A0A2D3V0S9"/>
<dbReference type="SUPFAM" id="SSF56645">
    <property type="entry name" value="Acyl-CoA dehydrogenase NM domain-like"/>
    <property type="match status" value="1"/>
</dbReference>
<evidence type="ECO:0000256" key="7">
    <source>
        <dbReference type="ARBA" id="ARBA00023002"/>
    </source>
</evidence>
<dbReference type="EMBL" id="FJUY01000009">
    <property type="protein sequence ID" value="CZT20325.1"/>
    <property type="molecule type" value="Genomic_DNA"/>
</dbReference>
<keyword evidence="11" id="KW-1185">Reference proteome</keyword>
<dbReference type="GO" id="GO:0046872">
    <property type="term" value="F:metal ion binding"/>
    <property type="evidence" value="ECO:0007669"/>
    <property type="project" value="UniProtKB-KW"/>
</dbReference>
<keyword evidence="3" id="KW-0349">Heme</keyword>
<sequence length="501" mass="55877">MSKYIARAEVAQHKDLDDIWIIIDCGVYDLTDFVDAHPGGSVALKEVAGNDATEAFYSLHRHEILKRYAGLRIGMVPDETPAIVVPGPGELSSVPYAEPLWLSKKFNSPYYNDSHRRYQRALRKFVEEEMTPEALQKEQSREYISQELTDKMADNNILACRLGPGKHLHNRKILGGVVDGREFDCFHDLITCQEMARILQRGFQDGNFSGMSISLSAVNSWAKKELKDKILSEVLSGKKKIALAVTEAYAGSDVAGIRTTAELNGDGTHYIVNGTKKWITNACKTKAGYTVLVVPKDSTVTCRAIKTAYSSTAGTTFVEFNNTKVPRGYLLGQEDKGFEVIMSNFNHERWMMACMVTQTGRTVVEESLEWAHQRHVFGAPLIKQPVVRSKLARMISLTEANQAWTEQITRQMKELSYHDQAKYLAGPIALLKTFTTRGAHEIANDAVHIFGGRGLTQTGMGRVVEMFSRTYKYDAILGGSEAVLEDLAVRQATKLMPRAVL</sequence>
<dbReference type="InterPro" id="IPR006089">
    <property type="entry name" value="Acyl-CoA_DH_CS"/>
</dbReference>
<dbReference type="RefSeq" id="XP_023627214.1">
    <property type="nucleotide sequence ID" value="XM_023771446.1"/>
</dbReference>
<evidence type="ECO:0000256" key="8">
    <source>
        <dbReference type="ARBA" id="ARBA00023004"/>
    </source>
</evidence>
<dbReference type="InterPro" id="IPR046373">
    <property type="entry name" value="Acyl-CoA_Oxase/DH_mid-dom_sf"/>
</dbReference>
<evidence type="ECO:0000256" key="2">
    <source>
        <dbReference type="ARBA" id="ARBA00009347"/>
    </source>
</evidence>
<dbReference type="PROSITE" id="PS50255">
    <property type="entry name" value="CYTOCHROME_B5_2"/>
    <property type="match status" value="1"/>
</dbReference>
<dbReference type="CDD" id="cd00567">
    <property type="entry name" value="ACAD"/>
    <property type="match status" value="1"/>
</dbReference>
<keyword evidence="7" id="KW-0560">Oxidoreductase</keyword>
<dbReference type="Pfam" id="PF00441">
    <property type="entry name" value="Acyl-CoA_dh_1"/>
    <property type="match status" value="1"/>
</dbReference>
<dbReference type="InterPro" id="IPR018506">
    <property type="entry name" value="Cyt_B5_heme-BS"/>
</dbReference>
<dbReference type="InterPro" id="IPR009100">
    <property type="entry name" value="AcylCoA_DH/oxidase_NM_dom_sf"/>
</dbReference>
<comment type="cofactor">
    <cofactor evidence="1">
        <name>FAD</name>
        <dbReference type="ChEBI" id="CHEBI:57692"/>
    </cofactor>
</comment>
<dbReference type="SUPFAM" id="SSF55856">
    <property type="entry name" value="Cytochrome b5-like heme/steroid binding domain"/>
    <property type="match status" value="1"/>
</dbReference>
<dbReference type="AlphaFoldDB" id="A0A2D3V0S9"/>
<evidence type="ECO:0000256" key="5">
    <source>
        <dbReference type="ARBA" id="ARBA00022723"/>
    </source>
</evidence>
<evidence type="ECO:0000259" key="9">
    <source>
        <dbReference type="PROSITE" id="PS50255"/>
    </source>
</evidence>
<reference evidence="10 11" key="1">
    <citation type="submission" date="2016-03" db="EMBL/GenBank/DDBJ databases">
        <authorList>
            <person name="Ploux O."/>
        </authorList>
    </citation>
    <scope>NUCLEOTIDE SEQUENCE [LARGE SCALE GENOMIC DNA]</scope>
    <source>
        <strain evidence="10 11">URUG2</strain>
    </source>
</reference>
<evidence type="ECO:0000256" key="1">
    <source>
        <dbReference type="ARBA" id="ARBA00001974"/>
    </source>
</evidence>
<name>A0A2D3V0S9_9PEZI</name>
<dbReference type="InterPro" id="IPR037069">
    <property type="entry name" value="AcylCoA_DH/ox_N_sf"/>
</dbReference>
<dbReference type="PROSITE" id="PS00072">
    <property type="entry name" value="ACYL_COA_DH_1"/>
    <property type="match status" value="1"/>
</dbReference>
<dbReference type="PANTHER" id="PTHR48083:SF28">
    <property type="entry name" value="ACYL-COA DEHYDROGENASE FAMILY PROTEIN (AFU_ORTHOLOGUE AFUA_6G10880)-RELATED"/>
    <property type="match status" value="1"/>
</dbReference>
<dbReference type="Gene3D" id="3.10.120.10">
    <property type="entry name" value="Cytochrome b5-like heme/steroid binding domain"/>
    <property type="match status" value="1"/>
</dbReference>
<evidence type="ECO:0000313" key="10">
    <source>
        <dbReference type="EMBL" id="CZT20325.1"/>
    </source>
</evidence>
<dbReference type="OrthoDB" id="2588832at2759"/>
<dbReference type="GO" id="GO:0050660">
    <property type="term" value="F:flavin adenine dinucleotide binding"/>
    <property type="evidence" value="ECO:0007669"/>
    <property type="project" value="InterPro"/>
</dbReference>
<feature type="domain" description="Cytochrome b5 heme-binding" evidence="9">
    <location>
        <begin position="2"/>
        <end position="77"/>
    </location>
</feature>
<dbReference type="Proteomes" id="UP000225277">
    <property type="component" value="Unassembled WGS sequence"/>
</dbReference>
<dbReference type="PANTHER" id="PTHR48083">
    <property type="entry name" value="MEDIUM-CHAIN SPECIFIC ACYL-COA DEHYDROGENASE, MITOCHONDRIAL-RELATED"/>
    <property type="match status" value="1"/>
</dbReference>
<proteinExistence type="inferred from homology"/>
<dbReference type="PRINTS" id="PR00363">
    <property type="entry name" value="CYTOCHROMEB5"/>
</dbReference>
<protein>
    <submittedName>
        <fullName evidence="10">Probable acyl-CoA dehydrogenase family protein</fullName>
    </submittedName>
</protein>
<organism evidence="10 11">
    <name type="scientific">Ramularia collo-cygni</name>
    <dbReference type="NCBI Taxonomy" id="112498"/>
    <lineage>
        <taxon>Eukaryota</taxon>
        <taxon>Fungi</taxon>
        <taxon>Dikarya</taxon>
        <taxon>Ascomycota</taxon>
        <taxon>Pezizomycotina</taxon>
        <taxon>Dothideomycetes</taxon>
        <taxon>Dothideomycetidae</taxon>
        <taxon>Mycosphaerellales</taxon>
        <taxon>Mycosphaerellaceae</taxon>
        <taxon>Ramularia</taxon>
    </lineage>
</organism>
<dbReference type="PROSITE" id="PS00191">
    <property type="entry name" value="CYTOCHROME_B5_1"/>
    <property type="match status" value="1"/>
</dbReference>